<dbReference type="Proteomes" id="UP000649326">
    <property type="component" value="Unassembled WGS sequence"/>
</dbReference>
<keyword evidence="5 6" id="KW-0378">Hydrolase</keyword>
<sequence length="211" mass="24329">MKFIEMDVRDEKAYELAEEWYDDVVFTKKLKLEESPDYGKLKEEIKELRKRYGKVAVLVITNKPSLIRELKKRNLRVLIYVQGGNMRVNRFALETGVDALISPEFGRKDNGFDHVLAKIAAKNDVAIGFSLSPLLKADPYERASILKFMMKNWQLVEKYRVPRFITSSAESMWEVRAPRDLMSLGIALGMEISQAKASISFYPEKIVKARC</sequence>
<dbReference type="InterPro" id="IPR002738">
    <property type="entry name" value="RNase_P_p30"/>
</dbReference>
<name>A0A832ZCC3_9EURY</name>
<dbReference type="GO" id="GO:0005737">
    <property type="term" value="C:cytoplasm"/>
    <property type="evidence" value="ECO:0007669"/>
    <property type="project" value="UniProtKB-SubCell"/>
</dbReference>
<dbReference type="InterPro" id="IPR016195">
    <property type="entry name" value="Pol/histidinol_Pase-like"/>
</dbReference>
<comment type="function">
    <text evidence="6">Part of ribonuclease P, a protein complex that generates mature tRNA molecules by cleaving their 5'-ends.</text>
</comment>
<accession>A0A832ZCC3</accession>
<evidence type="ECO:0000256" key="3">
    <source>
        <dbReference type="ARBA" id="ARBA00022722"/>
    </source>
</evidence>
<evidence type="ECO:0000256" key="2">
    <source>
        <dbReference type="ARBA" id="ARBA00022694"/>
    </source>
</evidence>
<keyword evidence="2 6" id="KW-0819">tRNA processing</keyword>
<comment type="similarity">
    <text evidence="6">Belongs to the eukaryotic/archaeal RNase P protein component 3 family.</text>
</comment>
<keyword evidence="4 6" id="KW-0255">Endonuclease</keyword>
<dbReference type="GO" id="GO:0001682">
    <property type="term" value="P:tRNA 5'-leader removal"/>
    <property type="evidence" value="ECO:0007669"/>
    <property type="project" value="UniProtKB-UniRule"/>
</dbReference>
<dbReference type="Gene3D" id="3.20.20.140">
    <property type="entry name" value="Metal-dependent hydrolases"/>
    <property type="match status" value="1"/>
</dbReference>
<reference evidence="7" key="1">
    <citation type="journal article" date="2020" name="ISME J.">
        <title>Gammaproteobacteria mediating utilization of methyl-, sulfur- and petroleum organic compounds in deep ocean hydrothermal plumes.</title>
        <authorList>
            <person name="Zhou Z."/>
            <person name="Liu Y."/>
            <person name="Pan J."/>
            <person name="Cron B.R."/>
            <person name="Toner B.M."/>
            <person name="Anantharaman K."/>
            <person name="Breier J.A."/>
            <person name="Dick G.J."/>
            <person name="Li M."/>
        </authorList>
    </citation>
    <scope>NUCLEOTIDE SEQUENCE</scope>
    <source>
        <strain evidence="7">SZUA-1451</strain>
    </source>
</reference>
<organism evidence="7 8">
    <name type="scientific">Thermococcus paralvinellae</name>
    <dbReference type="NCBI Taxonomy" id="582419"/>
    <lineage>
        <taxon>Archaea</taxon>
        <taxon>Methanobacteriati</taxon>
        <taxon>Methanobacteriota</taxon>
        <taxon>Thermococci</taxon>
        <taxon>Thermococcales</taxon>
        <taxon>Thermococcaceae</taxon>
        <taxon>Thermococcus</taxon>
    </lineage>
</organism>
<evidence type="ECO:0000256" key="1">
    <source>
        <dbReference type="ARBA" id="ARBA00022490"/>
    </source>
</evidence>
<comment type="subunit">
    <text evidence="6">Consists of a catalytic RNA component and at least 4-5 protein subunits.</text>
</comment>
<dbReference type="InterPro" id="IPR023539">
    <property type="entry name" value="RNase_P_comp-3_arc"/>
</dbReference>
<dbReference type="GO" id="GO:0030677">
    <property type="term" value="C:ribonuclease P complex"/>
    <property type="evidence" value="ECO:0007669"/>
    <property type="project" value="UniProtKB-UniRule"/>
</dbReference>
<comment type="subcellular location">
    <subcellularLocation>
        <location evidence="6">Cytoplasm</location>
    </subcellularLocation>
</comment>
<gene>
    <name evidence="6" type="primary">rnp3</name>
    <name evidence="7" type="ORF">EYH13_05265</name>
</gene>
<protein>
    <recommendedName>
        <fullName evidence="6">Ribonuclease P protein component 3</fullName>
        <shortName evidence="6">RNase P component 3</shortName>
        <ecNumber evidence="6">3.1.26.5</ecNumber>
    </recommendedName>
    <alternativeName>
        <fullName evidence="6">Rpp30</fullName>
    </alternativeName>
</protein>
<evidence type="ECO:0000256" key="4">
    <source>
        <dbReference type="ARBA" id="ARBA00022759"/>
    </source>
</evidence>
<comment type="caution">
    <text evidence="7">The sequence shown here is derived from an EMBL/GenBank/DDBJ whole genome shotgun (WGS) entry which is preliminary data.</text>
</comment>
<keyword evidence="3 6" id="KW-0540">Nuclease</keyword>
<evidence type="ECO:0000256" key="6">
    <source>
        <dbReference type="HAMAP-Rule" id="MF_00756"/>
    </source>
</evidence>
<evidence type="ECO:0000313" key="8">
    <source>
        <dbReference type="Proteomes" id="UP000649326"/>
    </source>
</evidence>
<dbReference type="EMBL" id="DQUG01000212">
    <property type="protein sequence ID" value="HIP75521.1"/>
    <property type="molecule type" value="Genomic_DNA"/>
</dbReference>
<dbReference type="NCBIfam" id="NF003023">
    <property type="entry name" value="PRK03892.1"/>
    <property type="match status" value="1"/>
</dbReference>
<dbReference type="AlphaFoldDB" id="A0A832ZCC3"/>
<dbReference type="GO" id="GO:0004526">
    <property type="term" value="F:ribonuclease P activity"/>
    <property type="evidence" value="ECO:0007669"/>
    <property type="project" value="UniProtKB-UniRule"/>
</dbReference>
<proteinExistence type="inferred from homology"/>
<keyword evidence="1 6" id="KW-0963">Cytoplasm</keyword>
<dbReference type="EC" id="3.1.26.5" evidence="6"/>
<dbReference type="SUPFAM" id="SSF89550">
    <property type="entry name" value="PHP domain-like"/>
    <property type="match status" value="1"/>
</dbReference>
<evidence type="ECO:0000313" key="7">
    <source>
        <dbReference type="EMBL" id="HIP75521.1"/>
    </source>
</evidence>
<evidence type="ECO:0000256" key="5">
    <source>
        <dbReference type="ARBA" id="ARBA00022801"/>
    </source>
</evidence>
<comment type="catalytic activity">
    <reaction evidence="6">
        <text>Endonucleolytic cleavage of RNA, removing 5'-extranucleotides from tRNA precursor.</text>
        <dbReference type="EC" id="3.1.26.5"/>
    </reaction>
</comment>
<dbReference type="Pfam" id="PF01876">
    <property type="entry name" value="RNase_P_p30"/>
    <property type="match status" value="1"/>
</dbReference>
<dbReference type="HAMAP" id="MF_00756">
    <property type="entry name" value="RNase_P_3"/>
    <property type="match status" value="1"/>
</dbReference>